<proteinExistence type="predicted"/>
<evidence type="ECO:0000313" key="2">
    <source>
        <dbReference type="Proteomes" id="UP000814243"/>
    </source>
</evidence>
<dbReference type="EMBL" id="JACEFF010000449">
    <property type="protein sequence ID" value="KAH9637185.1"/>
    <property type="molecule type" value="Genomic_DNA"/>
</dbReference>
<evidence type="ECO:0008006" key="3">
    <source>
        <dbReference type="Google" id="ProtNLM"/>
    </source>
</evidence>
<reference evidence="1" key="1">
    <citation type="journal article" date="2021" name="G3 (Bethesda)">
        <title>Genome and transcriptome analysis of the beet armyworm Spodoptera exigua reveals targets for pest control. .</title>
        <authorList>
            <person name="Simon S."/>
            <person name="Breeschoten T."/>
            <person name="Jansen H.J."/>
            <person name="Dirks R.P."/>
            <person name="Schranz M.E."/>
            <person name="Ros V.I.D."/>
        </authorList>
    </citation>
    <scope>NUCLEOTIDE SEQUENCE</scope>
    <source>
        <strain evidence="1">TB_SE_WUR_2020</strain>
    </source>
</reference>
<gene>
    <name evidence="1" type="ORF">HF086_016207</name>
</gene>
<accession>A0A922MIS9</accession>
<comment type="caution">
    <text evidence="1">The sequence shown here is derived from an EMBL/GenBank/DDBJ whole genome shotgun (WGS) entry which is preliminary data.</text>
</comment>
<dbReference type="Proteomes" id="UP000814243">
    <property type="component" value="Unassembled WGS sequence"/>
</dbReference>
<dbReference type="Gene3D" id="2.130.10.10">
    <property type="entry name" value="YVTN repeat-like/Quinoprotein amine dehydrogenase"/>
    <property type="match status" value="1"/>
</dbReference>
<evidence type="ECO:0000313" key="1">
    <source>
        <dbReference type="EMBL" id="KAH9637185.1"/>
    </source>
</evidence>
<dbReference type="SUPFAM" id="SSF101898">
    <property type="entry name" value="NHL repeat"/>
    <property type="match status" value="1"/>
</dbReference>
<protein>
    <recommendedName>
        <fullName evidence="3">Ommochrome-binding protein</fullName>
    </recommendedName>
</protein>
<sequence length="257" mass="28639">MITDTKDFNVVISGMPHKKNVILADVNIPYKFSIDRQKNNLFFCINADEFSDQSFQSVALDLDTGLASIVPGIRNGFASAVDQTSGDVFLGGSDGIFKYNYSTSDIDKPGLVNRTDIFDMYFHNNLFFVDTAKQNLYEYKDNTKILVPEVKENLIQHFVIDVNSDLYFVNPTGLFVLAKGSKLPVLVHGNDISIRGATTDVFGTPYFIAHDGIYCVNKISRELSLVLPINNGYGLAFDKSNNIIYSDERSVNILTPC</sequence>
<dbReference type="AlphaFoldDB" id="A0A922MIS9"/>
<name>A0A922MIS9_SPOEX</name>
<organism evidence="1 2">
    <name type="scientific">Spodoptera exigua</name>
    <name type="common">Beet armyworm</name>
    <name type="synonym">Noctua fulgens</name>
    <dbReference type="NCBI Taxonomy" id="7107"/>
    <lineage>
        <taxon>Eukaryota</taxon>
        <taxon>Metazoa</taxon>
        <taxon>Ecdysozoa</taxon>
        <taxon>Arthropoda</taxon>
        <taxon>Hexapoda</taxon>
        <taxon>Insecta</taxon>
        <taxon>Pterygota</taxon>
        <taxon>Neoptera</taxon>
        <taxon>Endopterygota</taxon>
        <taxon>Lepidoptera</taxon>
        <taxon>Glossata</taxon>
        <taxon>Ditrysia</taxon>
        <taxon>Noctuoidea</taxon>
        <taxon>Noctuidae</taxon>
        <taxon>Amphipyrinae</taxon>
        <taxon>Spodoptera</taxon>
    </lineage>
</organism>
<dbReference type="InterPro" id="IPR015943">
    <property type="entry name" value="WD40/YVTN_repeat-like_dom_sf"/>
</dbReference>